<dbReference type="AlphaFoldDB" id="A0A558HNC6"/>
<feature type="compositionally biased region" description="Basic and acidic residues" evidence="1">
    <location>
        <begin position="142"/>
        <end position="159"/>
    </location>
</feature>
<keyword evidence="4" id="KW-1185">Reference proteome</keyword>
<feature type="compositionally biased region" description="Acidic residues" evidence="1">
    <location>
        <begin position="119"/>
        <end position="136"/>
    </location>
</feature>
<dbReference type="EMBL" id="VNFH01000005">
    <property type="protein sequence ID" value="TVU70640.1"/>
    <property type="molecule type" value="Genomic_DNA"/>
</dbReference>
<accession>A0A558HNC6</accession>
<keyword evidence="2" id="KW-0812">Transmembrane</keyword>
<proteinExistence type="predicted"/>
<evidence type="ECO:0000313" key="4">
    <source>
        <dbReference type="Proteomes" id="UP000319941"/>
    </source>
</evidence>
<evidence type="ECO:0000256" key="1">
    <source>
        <dbReference type="SAM" id="MobiDB-lite"/>
    </source>
</evidence>
<keyword evidence="2" id="KW-0472">Membrane</keyword>
<gene>
    <name evidence="3" type="ORF">FQP86_08430</name>
</gene>
<name>A0A558HNC6_9GAMM</name>
<protein>
    <submittedName>
        <fullName evidence="3">Uncharacterized protein</fullName>
    </submittedName>
</protein>
<keyword evidence="2" id="KW-1133">Transmembrane helix</keyword>
<dbReference type="RefSeq" id="WP_144727433.1">
    <property type="nucleotide sequence ID" value="NZ_CAWOWR010000107.1"/>
</dbReference>
<feature type="transmembrane region" description="Helical" evidence="2">
    <location>
        <begin position="49"/>
        <end position="72"/>
    </location>
</feature>
<evidence type="ECO:0000256" key="2">
    <source>
        <dbReference type="SAM" id="Phobius"/>
    </source>
</evidence>
<reference evidence="3 4" key="1">
    <citation type="submission" date="2019-07" db="EMBL/GenBank/DDBJ databases">
        <title>Diversity of Bacteria from Kongsfjorden, Arctic.</title>
        <authorList>
            <person name="Yu Y."/>
        </authorList>
    </citation>
    <scope>NUCLEOTIDE SEQUENCE [LARGE SCALE GENOMIC DNA]</scope>
    <source>
        <strain evidence="3 4">SM1923</strain>
    </source>
</reference>
<dbReference type="Proteomes" id="UP000319941">
    <property type="component" value="Unassembled WGS sequence"/>
</dbReference>
<sequence>MVSIVLTAWLARLSSVSPDIASLLSCIYGALSFETGRCAFGTTASASPMAWLILGLLTLCVLTQLAETLWWWRRAHRERASGNEHWWLALGGESLSGGSLLSMAGGDRPQMSSSLTEGTLDDMPETSQEEAQEDTQDSIRGSARESAREDTQHSVKDEVGQAMRHRRPAMRLCWWWADSRSTIWLAVSAHCVWCSPRLIGLRVTPVGERPRTLWLWPDSGDAQDLHQLRLWLLWPPQPHDMPRQPPALETIRGR</sequence>
<organism evidence="3 4">
    <name type="scientific">Cobetia crustatorum</name>
    <dbReference type="NCBI Taxonomy" id="553385"/>
    <lineage>
        <taxon>Bacteria</taxon>
        <taxon>Pseudomonadati</taxon>
        <taxon>Pseudomonadota</taxon>
        <taxon>Gammaproteobacteria</taxon>
        <taxon>Oceanospirillales</taxon>
        <taxon>Halomonadaceae</taxon>
        <taxon>Cobetia</taxon>
    </lineage>
</organism>
<evidence type="ECO:0000313" key="3">
    <source>
        <dbReference type="EMBL" id="TVU70640.1"/>
    </source>
</evidence>
<dbReference type="OrthoDB" id="6183803at2"/>
<feature type="region of interest" description="Disordered" evidence="1">
    <location>
        <begin position="104"/>
        <end position="161"/>
    </location>
</feature>
<comment type="caution">
    <text evidence="3">The sequence shown here is derived from an EMBL/GenBank/DDBJ whole genome shotgun (WGS) entry which is preliminary data.</text>
</comment>